<reference evidence="3 4" key="1">
    <citation type="submission" date="2018-11" db="EMBL/GenBank/DDBJ databases">
        <title>Multidrug-resistant genes are associated with an 42-kb island TGI1 carrying a complex class 1 integron in a Trueperella pyogenes.</title>
        <authorList>
            <person name="Dong W."/>
        </authorList>
    </citation>
    <scope>NUCLEOTIDE SEQUENCE [LARGE SCALE GENOMIC DNA]</scope>
    <source>
        <strain evidence="3 4">TP4</strain>
    </source>
</reference>
<sequence>MSILQCHNLTCGYTGPLFAPLDLELNPGETVAIMGRSGVGKTTLLTTILGMNRPLGGTVVINGIDVHQLKFDQLARLRSTTIGTVFQNGELLSGYSALDNVMLPRLLWDKHDPTVQDEAAQLLRELDVEKTRMAEQLSGGERQRTALARALINNPAVILADEPTGALDADLRDEAMDLLLTQVRRRQCCLMLVTHDPAIAQRADRIIKLVRQEI</sequence>
<evidence type="ECO:0000256" key="1">
    <source>
        <dbReference type="ARBA" id="ARBA00022741"/>
    </source>
</evidence>
<evidence type="ECO:0000313" key="4">
    <source>
        <dbReference type="Proteomes" id="UP000275951"/>
    </source>
</evidence>
<name>A0A0M5KKI7_9ACTO</name>
<dbReference type="InterPro" id="IPR003593">
    <property type="entry name" value="AAA+_ATPase"/>
</dbReference>
<dbReference type="GO" id="GO:0022857">
    <property type="term" value="F:transmembrane transporter activity"/>
    <property type="evidence" value="ECO:0007669"/>
    <property type="project" value="TreeGrafter"/>
</dbReference>
<dbReference type="Gene3D" id="3.40.50.300">
    <property type="entry name" value="P-loop containing nucleotide triphosphate hydrolases"/>
    <property type="match status" value="1"/>
</dbReference>
<dbReference type="Proteomes" id="UP000275951">
    <property type="component" value="Chromosome"/>
</dbReference>
<dbReference type="SMART" id="SM00382">
    <property type="entry name" value="AAA"/>
    <property type="match status" value="1"/>
</dbReference>
<dbReference type="PROSITE" id="PS50893">
    <property type="entry name" value="ABC_TRANSPORTER_2"/>
    <property type="match status" value="1"/>
</dbReference>
<dbReference type="Pfam" id="PF00005">
    <property type="entry name" value="ABC_tran"/>
    <property type="match status" value="1"/>
</dbReference>
<dbReference type="InterPro" id="IPR027417">
    <property type="entry name" value="P-loop_NTPase"/>
</dbReference>
<dbReference type="RefSeq" id="WP_039662355.1">
    <property type="nucleotide sequence ID" value="NZ_CP012649.1"/>
</dbReference>
<evidence type="ECO:0000256" key="2">
    <source>
        <dbReference type="ARBA" id="ARBA00022840"/>
    </source>
</evidence>
<organism evidence="3 4">
    <name type="scientific">Trueperella pyogenes</name>
    <dbReference type="NCBI Taxonomy" id="1661"/>
    <lineage>
        <taxon>Bacteria</taxon>
        <taxon>Bacillati</taxon>
        <taxon>Actinomycetota</taxon>
        <taxon>Actinomycetes</taxon>
        <taxon>Actinomycetales</taxon>
        <taxon>Actinomycetaceae</taxon>
        <taxon>Trueperella</taxon>
    </lineage>
</organism>
<dbReference type="OrthoDB" id="3266715at2"/>
<keyword evidence="2 3" id="KW-0067">ATP-binding</keyword>
<dbReference type="InterPro" id="IPR015854">
    <property type="entry name" value="ABC_transpr_LolD-like"/>
</dbReference>
<dbReference type="SUPFAM" id="SSF52540">
    <property type="entry name" value="P-loop containing nucleoside triphosphate hydrolases"/>
    <property type="match status" value="1"/>
</dbReference>
<gene>
    <name evidence="3" type="ORF">EBQ10_01490</name>
</gene>
<protein>
    <submittedName>
        <fullName evidence="3">ABC transporter ATP-binding protein</fullName>
    </submittedName>
</protein>
<dbReference type="STRING" id="1661.CQ11_00365"/>
<dbReference type="GO" id="GO:0005524">
    <property type="term" value="F:ATP binding"/>
    <property type="evidence" value="ECO:0007669"/>
    <property type="project" value="UniProtKB-KW"/>
</dbReference>
<dbReference type="AlphaFoldDB" id="A0A0M5KKI7"/>
<dbReference type="GO" id="GO:0005886">
    <property type="term" value="C:plasma membrane"/>
    <property type="evidence" value="ECO:0007669"/>
    <property type="project" value="TreeGrafter"/>
</dbReference>
<evidence type="ECO:0000313" key="3">
    <source>
        <dbReference type="EMBL" id="AZR06096.1"/>
    </source>
</evidence>
<dbReference type="GO" id="GO:0016887">
    <property type="term" value="F:ATP hydrolysis activity"/>
    <property type="evidence" value="ECO:0007669"/>
    <property type="project" value="InterPro"/>
</dbReference>
<keyword evidence="1" id="KW-0547">Nucleotide-binding</keyword>
<dbReference type="InterPro" id="IPR003439">
    <property type="entry name" value="ABC_transporter-like_ATP-bd"/>
</dbReference>
<accession>A0A0M5KKI7</accession>
<dbReference type="GeneID" id="97532028"/>
<dbReference type="EMBL" id="CP033905">
    <property type="protein sequence ID" value="AZR06096.1"/>
    <property type="molecule type" value="Genomic_DNA"/>
</dbReference>
<dbReference type="PANTHER" id="PTHR24220">
    <property type="entry name" value="IMPORT ATP-BINDING PROTEIN"/>
    <property type="match status" value="1"/>
</dbReference>
<proteinExistence type="predicted"/>